<gene>
    <name evidence="2" type="ORF">V8G54_026476</name>
</gene>
<evidence type="ECO:0008006" key="4">
    <source>
        <dbReference type="Google" id="ProtNLM"/>
    </source>
</evidence>
<proteinExistence type="predicted"/>
<dbReference type="AlphaFoldDB" id="A0AAQ3RN81"/>
<feature type="chain" id="PRO_5042822507" description="Secreted protein" evidence="1">
    <location>
        <begin position="22"/>
        <end position="170"/>
    </location>
</feature>
<sequence length="170" mass="18575">MLPILLAPLLTSLGLSQWVCAETQFVSTSPMTSFWSTWFVKFGNSGDWNCVKLGILGSGIREFLLEAMAEGTRGAIMQMEEALPGLFGSRAFSAMSGLFSFSAWSMHLMELSIVAKGINGLMRLFSVSGLAELICWSLHHPPLTESLKFLRLPRGRFASADLISALFCSS</sequence>
<dbReference type="EMBL" id="CP144693">
    <property type="protein sequence ID" value="WVZ00407.1"/>
    <property type="molecule type" value="Genomic_DNA"/>
</dbReference>
<reference evidence="2 3" key="1">
    <citation type="journal article" date="2023" name="Life. Sci Alliance">
        <title>Evolutionary insights into 3D genome organization and epigenetic landscape of Vigna mungo.</title>
        <authorList>
            <person name="Junaid A."/>
            <person name="Singh B."/>
            <person name="Bhatia S."/>
        </authorList>
    </citation>
    <scope>NUCLEOTIDE SEQUENCE [LARGE SCALE GENOMIC DNA]</scope>
    <source>
        <strain evidence="2">Urdbean</strain>
    </source>
</reference>
<name>A0AAQ3RN81_VIGMU</name>
<accession>A0AAQ3RN81</accession>
<evidence type="ECO:0000313" key="3">
    <source>
        <dbReference type="Proteomes" id="UP001374535"/>
    </source>
</evidence>
<dbReference type="Proteomes" id="UP001374535">
    <property type="component" value="Chromosome 8"/>
</dbReference>
<protein>
    <recommendedName>
        <fullName evidence="4">Secreted protein</fullName>
    </recommendedName>
</protein>
<evidence type="ECO:0000313" key="2">
    <source>
        <dbReference type="EMBL" id="WVZ00407.1"/>
    </source>
</evidence>
<keyword evidence="3" id="KW-1185">Reference proteome</keyword>
<keyword evidence="1" id="KW-0732">Signal</keyword>
<feature type="signal peptide" evidence="1">
    <location>
        <begin position="1"/>
        <end position="21"/>
    </location>
</feature>
<evidence type="ECO:0000256" key="1">
    <source>
        <dbReference type="SAM" id="SignalP"/>
    </source>
</evidence>
<organism evidence="2 3">
    <name type="scientific">Vigna mungo</name>
    <name type="common">Black gram</name>
    <name type="synonym">Phaseolus mungo</name>
    <dbReference type="NCBI Taxonomy" id="3915"/>
    <lineage>
        <taxon>Eukaryota</taxon>
        <taxon>Viridiplantae</taxon>
        <taxon>Streptophyta</taxon>
        <taxon>Embryophyta</taxon>
        <taxon>Tracheophyta</taxon>
        <taxon>Spermatophyta</taxon>
        <taxon>Magnoliopsida</taxon>
        <taxon>eudicotyledons</taxon>
        <taxon>Gunneridae</taxon>
        <taxon>Pentapetalae</taxon>
        <taxon>rosids</taxon>
        <taxon>fabids</taxon>
        <taxon>Fabales</taxon>
        <taxon>Fabaceae</taxon>
        <taxon>Papilionoideae</taxon>
        <taxon>50 kb inversion clade</taxon>
        <taxon>NPAAA clade</taxon>
        <taxon>indigoferoid/millettioid clade</taxon>
        <taxon>Phaseoleae</taxon>
        <taxon>Vigna</taxon>
    </lineage>
</organism>